<feature type="region of interest" description="Disordered" evidence="7">
    <location>
        <begin position="156"/>
        <end position="202"/>
    </location>
</feature>
<dbReference type="InterPro" id="IPR013783">
    <property type="entry name" value="Ig-like_fold"/>
</dbReference>
<dbReference type="InterPro" id="IPR000535">
    <property type="entry name" value="MSP_dom"/>
</dbReference>
<name>A0A9N8WTM8_9GLOM</name>
<protein>
    <submittedName>
        <fullName evidence="9">10821_t:CDS:1</fullName>
    </submittedName>
</protein>
<dbReference type="InterPro" id="IPR008962">
    <property type="entry name" value="PapD-like_sf"/>
</dbReference>
<reference evidence="9" key="1">
    <citation type="submission" date="2021-06" db="EMBL/GenBank/DDBJ databases">
        <authorList>
            <person name="Kallberg Y."/>
            <person name="Tangrot J."/>
            <person name="Rosling A."/>
        </authorList>
    </citation>
    <scope>NUCLEOTIDE SEQUENCE</scope>
    <source>
        <strain evidence="9">FL966</strain>
    </source>
</reference>
<evidence type="ECO:0000256" key="5">
    <source>
        <dbReference type="ARBA" id="ARBA00023136"/>
    </source>
</evidence>
<comment type="caution">
    <text evidence="9">The sequence shown here is derived from an EMBL/GenBank/DDBJ whole genome shotgun (WGS) entry which is preliminary data.</text>
</comment>
<evidence type="ECO:0000313" key="10">
    <source>
        <dbReference type="Proteomes" id="UP000789759"/>
    </source>
</evidence>
<dbReference type="GO" id="GO:0033149">
    <property type="term" value="F:FFAT motif binding"/>
    <property type="evidence" value="ECO:0007669"/>
    <property type="project" value="TreeGrafter"/>
</dbReference>
<dbReference type="Gene3D" id="2.60.40.10">
    <property type="entry name" value="Immunoglobulins"/>
    <property type="match status" value="1"/>
</dbReference>
<evidence type="ECO:0000259" key="8">
    <source>
        <dbReference type="PROSITE" id="PS50202"/>
    </source>
</evidence>
<evidence type="ECO:0000256" key="1">
    <source>
        <dbReference type="ARBA" id="ARBA00004211"/>
    </source>
</evidence>
<evidence type="ECO:0000256" key="4">
    <source>
        <dbReference type="ARBA" id="ARBA00022989"/>
    </source>
</evidence>
<dbReference type="GO" id="GO:0005886">
    <property type="term" value="C:plasma membrane"/>
    <property type="evidence" value="ECO:0007669"/>
    <property type="project" value="TreeGrafter"/>
</dbReference>
<evidence type="ECO:0000256" key="3">
    <source>
        <dbReference type="ARBA" id="ARBA00022692"/>
    </source>
</evidence>
<comment type="subcellular location">
    <subcellularLocation>
        <location evidence="1">Membrane</location>
        <topology evidence="1">Single-pass type IV membrane protein</topology>
    </subcellularLocation>
</comment>
<feature type="region of interest" description="Disordered" evidence="7">
    <location>
        <begin position="79"/>
        <end position="98"/>
    </location>
</feature>
<keyword evidence="4" id="KW-1133">Transmembrane helix</keyword>
<keyword evidence="5" id="KW-0472">Membrane</keyword>
<keyword evidence="3" id="KW-0812">Transmembrane</keyword>
<dbReference type="SUPFAM" id="SSF49354">
    <property type="entry name" value="PapD-like"/>
    <property type="match status" value="1"/>
</dbReference>
<dbReference type="PANTHER" id="PTHR10809">
    <property type="entry name" value="VESICLE-ASSOCIATED MEMBRANE PROTEIN-ASSOCIATED PROTEIN"/>
    <property type="match status" value="1"/>
</dbReference>
<feature type="coiled-coil region" evidence="6">
    <location>
        <begin position="273"/>
        <end position="307"/>
    </location>
</feature>
<keyword evidence="6" id="KW-0175">Coiled coil</keyword>
<dbReference type="GO" id="GO:0061817">
    <property type="term" value="P:endoplasmic reticulum-plasma membrane tethering"/>
    <property type="evidence" value="ECO:0007669"/>
    <property type="project" value="TreeGrafter"/>
</dbReference>
<comment type="similarity">
    <text evidence="2">Belongs to the VAMP-associated protein (VAP) (TC 9.B.17) family.</text>
</comment>
<organism evidence="9 10">
    <name type="scientific">Cetraspora pellucida</name>
    <dbReference type="NCBI Taxonomy" id="1433469"/>
    <lineage>
        <taxon>Eukaryota</taxon>
        <taxon>Fungi</taxon>
        <taxon>Fungi incertae sedis</taxon>
        <taxon>Mucoromycota</taxon>
        <taxon>Glomeromycotina</taxon>
        <taxon>Glomeromycetes</taxon>
        <taxon>Diversisporales</taxon>
        <taxon>Gigasporaceae</taxon>
        <taxon>Cetraspora</taxon>
    </lineage>
</organism>
<evidence type="ECO:0000313" key="9">
    <source>
        <dbReference type="EMBL" id="CAG8494670.1"/>
    </source>
</evidence>
<dbReference type="GO" id="GO:0005789">
    <property type="term" value="C:endoplasmic reticulum membrane"/>
    <property type="evidence" value="ECO:0007669"/>
    <property type="project" value="InterPro"/>
</dbReference>
<proteinExistence type="inferred from homology"/>
<dbReference type="AlphaFoldDB" id="A0A9N8WTM8"/>
<dbReference type="PANTHER" id="PTHR10809:SF6">
    <property type="entry name" value="AT11025P-RELATED"/>
    <property type="match status" value="1"/>
</dbReference>
<evidence type="ECO:0000256" key="6">
    <source>
        <dbReference type="SAM" id="Coils"/>
    </source>
</evidence>
<evidence type="ECO:0000256" key="2">
    <source>
        <dbReference type="ARBA" id="ARBA00008932"/>
    </source>
</evidence>
<dbReference type="Pfam" id="PF00635">
    <property type="entry name" value="Motile_Sperm"/>
    <property type="match status" value="1"/>
</dbReference>
<dbReference type="InterPro" id="IPR016763">
    <property type="entry name" value="VAP"/>
</dbReference>
<keyword evidence="10" id="KW-1185">Reference proteome</keyword>
<evidence type="ECO:0000256" key="7">
    <source>
        <dbReference type="SAM" id="MobiDB-lite"/>
    </source>
</evidence>
<dbReference type="PIRSF" id="PIRSF019693">
    <property type="entry name" value="VAMP-associated"/>
    <property type="match status" value="1"/>
</dbReference>
<dbReference type="GO" id="GO:0090158">
    <property type="term" value="P:endoplasmic reticulum membrane organization"/>
    <property type="evidence" value="ECO:0007669"/>
    <property type="project" value="TreeGrafter"/>
</dbReference>
<dbReference type="EMBL" id="CAJVQA010000891">
    <property type="protein sequence ID" value="CAG8494670.1"/>
    <property type="molecule type" value="Genomic_DNA"/>
</dbReference>
<feature type="domain" description="MSP" evidence="8">
    <location>
        <begin position="2"/>
        <end position="148"/>
    </location>
</feature>
<gene>
    <name evidence="9" type="ORF">CPELLU_LOCUS2153</name>
</gene>
<dbReference type="PROSITE" id="PS50202">
    <property type="entry name" value="MSP"/>
    <property type="match status" value="1"/>
</dbReference>
<dbReference type="OrthoDB" id="264603at2759"/>
<accession>A0A9N8WTM8</accession>
<dbReference type="Proteomes" id="UP000789759">
    <property type="component" value="Unassembled WGS sequence"/>
</dbReference>
<sequence length="355" mass="39597">MSIELEPQSQLSFHPGLKVASFVQVEMFVKLLLCGFERIVRDSPFTQLVKEILVVRNPNHEPVAFKVKTTAPKQYCVRPNSGRIEPNQSVEPMKEDPPPDFKCKDKFLVQSIGITPERETLSLQELWAITEKESKDTIKENKIRCVYLPPVGTNLSPTLPSPNQPLPVQSSIPAVPSSPPSGDSAYTESQKLKNDQPLPPPYTNDIYHPIEKNSLGLSEKSILTQAATTNGHSTTQRTPAIVGAFPKDDAFESHNIAKPFRDDDDPAKLRRQLLEAKEEIDRLNHIVENYKQELNTAQMRQRKSEEAAASSNRHSVSAIGGYSVKTQEKIPEGYYPFEVVVGAAVGAFLFGVMFF</sequence>